<dbReference type="EMBL" id="AP015037">
    <property type="protein sequence ID" value="BAT83404.1"/>
    <property type="molecule type" value="Genomic_DNA"/>
</dbReference>
<proteinExistence type="predicted"/>
<accession>A0A0S3RS49</accession>
<gene>
    <name evidence="1" type="primary">Vigan.04G054600</name>
    <name evidence="1" type="ORF">VIGAN_04054600</name>
</gene>
<evidence type="ECO:0000313" key="2">
    <source>
        <dbReference type="Proteomes" id="UP000291084"/>
    </source>
</evidence>
<protein>
    <submittedName>
        <fullName evidence="1">Uncharacterized protein</fullName>
    </submittedName>
</protein>
<sequence length="75" mass="8597">LFSLLQYISQEICSNQSLIFNGVITQHYYKALPNDVIIFTNMILVECTLVYPLHCLLPPKIGQILMVNIIMRNSV</sequence>
<organism evidence="1 2">
    <name type="scientific">Vigna angularis var. angularis</name>
    <dbReference type="NCBI Taxonomy" id="157739"/>
    <lineage>
        <taxon>Eukaryota</taxon>
        <taxon>Viridiplantae</taxon>
        <taxon>Streptophyta</taxon>
        <taxon>Embryophyta</taxon>
        <taxon>Tracheophyta</taxon>
        <taxon>Spermatophyta</taxon>
        <taxon>Magnoliopsida</taxon>
        <taxon>eudicotyledons</taxon>
        <taxon>Gunneridae</taxon>
        <taxon>Pentapetalae</taxon>
        <taxon>rosids</taxon>
        <taxon>fabids</taxon>
        <taxon>Fabales</taxon>
        <taxon>Fabaceae</taxon>
        <taxon>Papilionoideae</taxon>
        <taxon>50 kb inversion clade</taxon>
        <taxon>NPAAA clade</taxon>
        <taxon>indigoferoid/millettioid clade</taxon>
        <taxon>Phaseoleae</taxon>
        <taxon>Vigna</taxon>
    </lineage>
</organism>
<dbReference type="AlphaFoldDB" id="A0A0S3RS49"/>
<reference evidence="1 2" key="1">
    <citation type="journal article" date="2015" name="Sci. Rep.">
        <title>The power of single molecule real-time sequencing technology in the de novo assembly of a eukaryotic genome.</title>
        <authorList>
            <person name="Sakai H."/>
            <person name="Naito K."/>
            <person name="Ogiso-Tanaka E."/>
            <person name="Takahashi Y."/>
            <person name="Iseki K."/>
            <person name="Muto C."/>
            <person name="Satou K."/>
            <person name="Teruya K."/>
            <person name="Shiroma A."/>
            <person name="Shimoji M."/>
            <person name="Hirano T."/>
            <person name="Itoh T."/>
            <person name="Kaga A."/>
            <person name="Tomooka N."/>
        </authorList>
    </citation>
    <scope>NUCLEOTIDE SEQUENCE [LARGE SCALE GENOMIC DNA]</scope>
    <source>
        <strain evidence="2">cv. Shumari</strain>
    </source>
</reference>
<keyword evidence="2" id="KW-1185">Reference proteome</keyword>
<name>A0A0S3RS49_PHAAN</name>
<feature type="non-terminal residue" evidence="1">
    <location>
        <position position="1"/>
    </location>
</feature>
<dbReference type="Proteomes" id="UP000291084">
    <property type="component" value="Chromosome 4"/>
</dbReference>
<evidence type="ECO:0000313" key="1">
    <source>
        <dbReference type="EMBL" id="BAT83404.1"/>
    </source>
</evidence>